<accession>A0A2Z7CCI9</accession>
<dbReference type="PANTHER" id="PTHR43592">
    <property type="entry name" value="CAAX AMINO TERMINAL PROTEASE"/>
    <property type="match status" value="1"/>
</dbReference>
<reference evidence="2 3" key="1">
    <citation type="journal article" date="2015" name="Proc. Natl. Acad. Sci. U.S.A.">
        <title>The resurrection genome of Boea hygrometrica: A blueprint for survival of dehydration.</title>
        <authorList>
            <person name="Xiao L."/>
            <person name="Yang G."/>
            <person name="Zhang L."/>
            <person name="Yang X."/>
            <person name="Zhao S."/>
            <person name="Ji Z."/>
            <person name="Zhou Q."/>
            <person name="Hu M."/>
            <person name="Wang Y."/>
            <person name="Chen M."/>
            <person name="Xu Y."/>
            <person name="Jin H."/>
            <person name="Xiao X."/>
            <person name="Hu G."/>
            <person name="Bao F."/>
            <person name="Hu Y."/>
            <person name="Wan P."/>
            <person name="Li L."/>
            <person name="Deng X."/>
            <person name="Kuang T."/>
            <person name="Xiang C."/>
            <person name="Zhu J.K."/>
            <person name="Oliver M.J."/>
            <person name="He Y."/>
        </authorList>
    </citation>
    <scope>NUCLEOTIDE SEQUENCE [LARGE SCALE GENOMIC DNA]</scope>
    <source>
        <strain evidence="3">cv. XS01</strain>
    </source>
</reference>
<dbReference type="OrthoDB" id="2017864at2759"/>
<evidence type="ECO:0000313" key="3">
    <source>
        <dbReference type="Proteomes" id="UP000250235"/>
    </source>
</evidence>
<sequence length="242" mass="26375">MDLLSTNCWPRPISGTLHLHTALRFMGNSGSEFQAIVDRGLSCSSGSSLKISTRICCNHTKKYSRKGKTQEKDKSSIPFEQISNQNDGPDGPSSGAAYIQDENKIFSSNTSEIETSVPVPSRNNVLQACIVTCGLIGALGVSIRQLSHIAAGEGWPLNDCSANITFDFELWHLELVVGSVLLVSSTRFLLLKIWPEFSKSSDAANQQVLTSLEPLDYLVVAFLPGISEVKSLFLNQRFSTSC</sequence>
<keyword evidence="3" id="KW-1185">Reference proteome</keyword>
<dbReference type="EMBL" id="KQ997004">
    <property type="protein sequence ID" value="KZV44423.1"/>
    <property type="molecule type" value="Genomic_DNA"/>
</dbReference>
<dbReference type="Proteomes" id="UP000250235">
    <property type="component" value="Unassembled WGS sequence"/>
</dbReference>
<protein>
    <submittedName>
        <fullName evidence="2">Uncharacterized protein</fullName>
    </submittedName>
</protein>
<dbReference type="PANTHER" id="PTHR43592:SF7">
    <property type="entry name" value="CAAX AMINO TERMINAL PROTEASE FAMILY PROTEIN"/>
    <property type="match status" value="1"/>
</dbReference>
<evidence type="ECO:0000256" key="1">
    <source>
        <dbReference type="SAM" id="MobiDB-lite"/>
    </source>
</evidence>
<proteinExistence type="predicted"/>
<name>A0A2Z7CCI9_9LAMI</name>
<organism evidence="2 3">
    <name type="scientific">Dorcoceras hygrometricum</name>
    <dbReference type="NCBI Taxonomy" id="472368"/>
    <lineage>
        <taxon>Eukaryota</taxon>
        <taxon>Viridiplantae</taxon>
        <taxon>Streptophyta</taxon>
        <taxon>Embryophyta</taxon>
        <taxon>Tracheophyta</taxon>
        <taxon>Spermatophyta</taxon>
        <taxon>Magnoliopsida</taxon>
        <taxon>eudicotyledons</taxon>
        <taxon>Gunneridae</taxon>
        <taxon>Pentapetalae</taxon>
        <taxon>asterids</taxon>
        <taxon>lamiids</taxon>
        <taxon>Lamiales</taxon>
        <taxon>Gesneriaceae</taxon>
        <taxon>Didymocarpoideae</taxon>
        <taxon>Trichosporeae</taxon>
        <taxon>Loxocarpinae</taxon>
        <taxon>Dorcoceras</taxon>
    </lineage>
</organism>
<dbReference type="AlphaFoldDB" id="A0A2Z7CCI9"/>
<gene>
    <name evidence="2" type="ORF">F511_27006</name>
</gene>
<evidence type="ECO:0000313" key="2">
    <source>
        <dbReference type="EMBL" id="KZV44423.1"/>
    </source>
</evidence>
<feature type="region of interest" description="Disordered" evidence="1">
    <location>
        <begin position="66"/>
        <end position="94"/>
    </location>
</feature>